<gene>
    <name evidence="8" type="ORF">D3P04_06270</name>
</gene>
<dbReference type="SUPFAM" id="SSF48008">
    <property type="entry name" value="GntR ligand-binding domain-like"/>
    <property type="match status" value="1"/>
</dbReference>
<dbReference type="InterPro" id="IPR036390">
    <property type="entry name" value="WH_DNA-bd_sf"/>
</dbReference>
<dbReference type="InterPro" id="IPR000524">
    <property type="entry name" value="Tscrpt_reg_HTH_GntR"/>
</dbReference>
<evidence type="ECO:0000259" key="7">
    <source>
        <dbReference type="PROSITE" id="PS50949"/>
    </source>
</evidence>
<dbReference type="SMART" id="SM00895">
    <property type="entry name" value="FCD"/>
    <property type="match status" value="1"/>
</dbReference>
<name>A0A418T2A3_9RHOB</name>
<keyword evidence="3" id="KW-0238">DNA-binding</keyword>
<accession>A0A418T2A3</accession>
<dbReference type="PANTHER" id="PTHR43537">
    <property type="entry name" value="TRANSCRIPTIONAL REGULATOR, GNTR FAMILY"/>
    <property type="match status" value="1"/>
</dbReference>
<evidence type="ECO:0000256" key="3">
    <source>
        <dbReference type="ARBA" id="ARBA00023125"/>
    </source>
</evidence>
<dbReference type="SUPFAM" id="SSF46785">
    <property type="entry name" value="Winged helix' DNA-binding domain"/>
    <property type="match status" value="1"/>
</dbReference>
<dbReference type="PANTHER" id="PTHR43537:SF34">
    <property type="entry name" value="PYRUVATE DEHYDROGENASE COMPLEX REPRESSOR"/>
    <property type="match status" value="1"/>
</dbReference>
<dbReference type="Gene3D" id="1.20.120.530">
    <property type="entry name" value="GntR ligand-binding domain-like"/>
    <property type="match status" value="1"/>
</dbReference>
<dbReference type="InterPro" id="IPR036388">
    <property type="entry name" value="WH-like_DNA-bd_sf"/>
</dbReference>
<dbReference type="GO" id="GO:0003677">
    <property type="term" value="F:DNA binding"/>
    <property type="evidence" value="ECO:0007669"/>
    <property type="project" value="UniProtKB-KW"/>
</dbReference>
<dbReference type="EMBL" id="QZCG01000003">
    <property type="protein sequence ID" value="RJE87335.1"/>
    <property type="molecule type" value="Genomic_DNA"/>
</dbReference>
<evidence type="ECO:0000313" key="8">
    <source>
        <dbReference type="EMBL" id="RJE87335.1"/>
    </source>
</evidence>
<dbReference type="CDD" id="cd07377">
    <property type="entry name" value="WHTH_GntR"/>
    <property type="match status" value="1"/>
</dbReference>
<dbReference type="Gene3D" id="1.10.10.10">
    <property type="entry name" value="Winged helix-like DNA-binding domain superfamily/Winged helix DNA-binding domain"/>
    <property type="match status" value="1"/>
</dbReference>
<evidence type="ECO:0000256" key="5">
    <source>
        <dbReference type="ARBA" id="ARBA00037357"/>
    </source>
</evidence>
<dbReference type="GO" id="GO:0003700">
    <property type="term" value="F:DNA-binding transcription factor activity"/>
    <property type="evidence" value="ECO:0007669"/>
    <property type="project" value="InterPro"/>
</dbReference>
<dbReference type="InterPro" id="IPR011711">
    <property type="entry name" value="GntR_C"/>
</dbReference>
<dbReference type="AlphaFoldDB" id="A0A418T2A3"/>
<evidence type="ECO:0000313" key="9">
    <source>
        <dbReference type="Proteomes" id="UP000284202"/>
    </source>
</evidence>
<dbReference type="SMART" id="SM00345">
    <property type="entry name" value="HTH_GNTR"/>
    <property type="match status" value="1"/>
</dbReference>
<keyword evidence="1" id="KW-0678">Repressor</keyword>
<protein>
    <recommendedName>
        <fullName evidence="6">Pyruvate dehydrogenase complex repressor</fullName>
    </recommendedName>
</protein>
<organism evidence="8 9">
    <name type="scientific">Paracoccus onubensis</name>
    <dbReference type="NCBI Taxonomy" id="1675788"/>
    <lineage>
        <taxon>Bacteria</taxon>
        <taxon>Pseudomonadati</taxon>
        <taxon>Pseudomonadota</taxon>
        <taxon>Alphaproteobacteria</taxon>
        <taxon>Rhodobacterales</taxon>
        <taxon>Paracoccaceae</taxon>
        <taxon>Paracoccus</taxon>
    </lineage>
</organism>
<evidence type="ECO:0000256" key="1">
    <source>
        <dbReference type="ARBA" id="ARBA00022491"/>
    </source>
</evidence>
<evidence type="ECO:0000256" key="6">
    <source>
        <dbReference type="ARBA" id="ARBA00039592"/>
    </source>
</evidence>
<dbReference type="Pfam" id="PF00392">
    <property type="entry name" value="GntR"/>
    <property type="match status" value="1"/>
</dbReference>
<feature type="domain" description="HTH gntR-type" evidence="7">
    <location>
        <begin position="9"/>
        <end position="77"/>
    </location>
</feature>
<sequence>MSGTTIKSTKAAESVARHIETLIIEGTLRSGEALLPERELAKRLNVSRPTLRDGLKTLQDRGLLRQEGNRGLRVAALGAGAITDPLLELLAGREELADDYLEFRDIVECQAAALAAERANEVDLRRIRACLERIDRAYAAADPDEEAEADAELHQLIYEASHNLVLLQIMRALSGGLRRDVIQNRGRMFTLPHTRDRLREQHHAIAAAIIAGKQDAAQVAAHQHLGYVRESLHRLRDSEAKLAVSNRRDTGGGLTG</sequence>
<comment type="caution">
    <text evidence="8">The sequence shown here is derived from an EMBL/GenBank/DDBJ whole genome shotgun (WGS) entry which is preliminary data.</text>
</comment>
<dbReference type="PROSITE" id="PS50949">
    <property type="entry name" value="HTH_GNTR"/>
    <property type="match status" value="1"/>
</dbReference>
<dbReference type="Pfam" id="PF07729">
    <property type="entry name" value="FCD"/>
    <property type="match status" value="1"/>
</dbReference>
<dbReference type="Proteomes" id="UP000284202">
    <property type="component" value="Unassembled WGS sequence"/>
</dbReference>
<dbReference type="OrthoDB" id="5450856at2"/>
<proteinExistence type="predicted"/>
<comment type="function">
    <text evidence="5">Transcriptional repressor for the pyruvate dehydrogenase complex genes aceEF and lpd.</text>
</comment>
<evidence type="ECO:0000256" key="2">
    <source>
        <dbReference type="ARBA" id="ARBA00023015"/>
    </source>
</evidence>
<evidence type="ECO:0000256" key="4">
    <source>
        <dbReference type="ARBA" id="ARBA00023163"/>
    </source>
</evidence>
<keyword evidence="9" id="KW-1185">Reference proteome</keyword>
<keyword evidence="4" id="KW-0804">Transcription</keyword>
<dbReference type="PRINTS" id="PR00035">
    <property type="entry name" value="HTHGNTR"/>
</dbReference>
<reference evidence="9" key="1">
    <citation type="submission" date="2018-09" db="EMBL/GenBank/DDBJ databases">
        <title>Acidovorax cavernicola nov. sp. isolated from Gruta de las Maravillas (Aracena, Spain).</title>
        <authorList>
            <person name="Jurado V."/>
            <person name="Gutierrez-Patricio S."/>
            <person name="Gonzalez-Pimentel J.L."/>
            <person name="Miller A.Z."/>
            <person name="Laiz L."/>
            <person name="Saiz-Jimenez C."/>
        </authorList>
    </citation>
    <scope>NUCLEOTIDE SEQUENCE [LARGE SCALE GENOMIC DNA]</scope>
    <source>
        <strain evidence="9">1011MAR3C25</strain>
    </source>
</reference>
<dbReference type="RefSeq" id="WP_119746987.1">
    <property type="nucleotide sequence ID" value="NZ_QZCG01000003.1"/>
</dbReference>
<keyword evidence="2" id="KW-0805">Transcription regulation</keyword>
<dbReference type="InterPro" id="IPR008920">
    <property type="entry name" value="TF_FadR/GntR_C"/>
</dbReference>